<dbReference type="PROSITE" id="PS50801">
    <property type="entry name" value="STAS"/>
    <property type="match status" value="1"/>
</dbReference>
<dbReference type="OrthoDB" id="9796076at2"/>
<dbReference type="RefSeq" id="WP_106288912.1">
    <property type="nucleotide sequence ID" value="NZ_CAWNTC010000046.1"/>
</dbReference>
<evidence type="ECO:0000259" key="3">
    <source>
        <dbReference type="PROSITE" id="PS50801"/>
    </source>
</evidence>
<dbReference type="PANTHER" id="PTHR33495">
    <property type="entry name" value="ANTI-SIGMA FACTOR ANTAGONIST TM_1081-RELATED-RELATED"/>
    <property type="match status" value="1"/>
</dbReference>
<dbReference type="InterPro" id="IPR036513">
    <property type="entry name" value="STAS_dom_sf"/>
</dbReference>
<dbReference type="Proteomes" id="UP000238762">
    <property type="component" value="Unassembled WGS sequence"/>
</dbReference>
<dbReference type="EMBL" id="PVWJ01000053">
    <property type="protein sequence ID" value="PSB02649.1"/>
    <property type="molecule type" value="Genomic_DNA"/>
</dbReference>
<dbReference type="NCBIfam" id="TIGR00377">
    <property type="entry name" value="ant_ant_sig"/>
    <property type="match status" value="1"/>
</dbReference>
<evidence type="ECO:0000256" key="2">
    <source>
        <dbReference type="RuleBase" id="RU003749"/>
    </source>
</evidence>
<organism evidence="4 5">
    <name type="scientific">Merismopedia glauca CCAP 1448/3</name>
    <dbReference type="NCBI Taxonomy" id="1296344"/>
    <lineage>
        <taxon>Bacteria</taxon>
        <taxon>Bacillati</taxon>
        <taxon>Cyanobacteriota</taxon>
        <taxon>Cyanophyceae</taxon>
        <taxon>Synechococcales</taxon>
        <taxon>Merismopediaceae</taxon>
        <taxon>Merismopedia</taxon>
    </lineage>
</organism>
<sequence>MDSMVVKVVQPQGILDGIKSNQLRQEVGDILANGANTVLIDLENVNFMDSSGLSALVSALKMVRTAGGKLYLCSINEQLQMVFELTRMDRVFETFANQDDFYLSHK</sequence>
<accession>A0A2T1C304</accession>
<feature type="domain" description="STAS" evidence="3">
    <location>
        <begin position="6"/>
        <end position="106"/>
    </location>
</feature>
<gene>
    <name evidence="4" type="ORF">C7B64_12105</name>
</gene>
<comment type="similarity">
    <text evidence="1 2">Belongs to the anti-sigma-factor antagonist family.</text>
</comment>
<reference evidence="4 5" key="2">
    <citation type="submission" date="2018-03" db="EMBL/GenBank/DDBJ databases">
        <title>The ancient ancestry and fast evolution of plastids.</title>
        <authorList>
            <person name="Moore K.R."/>
            <person name="Magnabosco C."/>
            <person name="Momper L."/>
            <person name="Gold D.A."/>
            <person name="Bosak T."/>
            <person name="Fournier G.P."/>
        </authorList>
    </citation>
    <scope>NUCLEOTIDE SEQUENCE [LARGE SCALE GENOMIC DNA]</scope>
    <source>
        <strain evidence="4 5">CCAP 1448/3</strain>
    </source>
</reference>
<evidence type="ECO:0000313" key="5">
    <source>
        <dbReference type="Proteomes" id="UP000238762"/>
    </source>
</evidence>
<reference evidence="4 5" key="1">
    <citation type="submission" date="2018-02" db="EMBL/GenBank/DDBJ databases">
        <authorList>
            <person name="Cohen D.B."/>
            <person name="Kent A.D."/>
        </authorList>
    </citation>
    <scope>NUCLEOTIDE SEQUENCE [LARGE SCALE GENOMIC DNA]</scope>
    <source>
        <strain evidence="4 5">CCAP 1448/3</strain>
    </source>
</reference>
<dbReference type="PANTHER" id="PTHR33495:SF2">
    <property type="entry name" value="ANTI-SIGMA FACTOR ANTAGONIST TM_1081-RELATED"/>
    <property type="match status" value="1"/>
</dbReference>
<protein>
    <recommendedName>
        <fullName evidence="2">Anti-sigma factor antagonist</fullName>
    </recommendedName>
</protein>
<dbReference type="InterPro" id="IPR003658">
    <property type="entry name" value="Anti-sigma_ant"/>
</dbReference>
<comment type="caution">
    <text evidence="4">The sequence shown here is derived from an EMBL/GenBank/DDBJ whole genome shotgun (WGS) entry which is preliminary data.</text>
</comment>
<dbReference type="SUPFAM" id="SSF52091">
    <property type="entry name" value="SpoIIaa-like"/>
    <property type="match status" value="1"/>
</dbReference>
<dbReference type="InterPro" id="IPR002645">
    <property type="entry name" value="STAS_dom"/>
</dbReference>
<evidence type="ECO:0000256" key="1">
    <source>
        <dbReference type="ARBA" id="ARBA00009013"/>
    </source>
</evidence>
<proteinExistence type="inferred from homology"/>
<name>A0A2T1C304_9CYAN</name>
<dbReference type="Pfam" id="PF01740">
    <property type="entry name" value="STAS"/>
    <property type="match status" value="1"/>
</dbReference>
<dbReference type="CDD" id="cd07043">
    <property type="entry name" value="STAS_anti-anti-sigma_factors"/>
    <property type="match status" value="1"/>
</dbReference>
<dbReference type="GO" id="GO:0043856">
    <property type="term" value="F:anti-sigma factor antagonist activity"/>
    <property type="evidence" value="ECO:0007669"/>
    <property type="project" value="InterPro"/>
</dbReference>
<dbReference type="AlphaFoldDB" id="A0A2T1C304"/>
<keyword evidence="5" id="KW-1185">Reference proteome</keyword>
<evidence type="ECO:0000313" key="4">
    <source>
        <dbReference type="EMBL" id="PSB02649.1"/>
    </source>
</evidence>
<dbReference type="Gene3D" id="3.30.750.24">
    <property type="entry name" value="STAS domain"/>
    <property type="match status" value="1"/>
</dbReference>